<dbReference type="SUPFAM" id="SSF100950">
    <property type="entry name" value="NagB/RpiA/CoA transferase-like"/>
    <property type="match status" value="1"/>
</dbReference>
<dbReference type="GO" id="GO:0003700">
    <property type="term" value="F:DNA-binding transcription factor activity"/>
    <property type="evidence" value="ECO:0007669"/>
    <property type="project" value="InterPro"/>
</dbReference>
<keyword evidence="1" id="KW-0805">Transcription regulation</keyword>
<dbReference type="PRINTS" id="PR00037">
    <property type="entry name" value="HTHLACR"/>
</dbReference>
<protein>
    <submittedName>
        <fullName evidence="4">Transcriptional regulator, DeoR family</fullName>
    </submittedName>
</protein>
<dbReference type="PANTHER" id="PTHR30363">
    <property type="entry name" value="HTH-TYPE TRANSCRIPTIONAL REGULATOR SRLR-RELATED"/>
    <property type="match status" value="1"/>
</dbReference>
<dbReference type="PROSITE" id="PS51000">
    <property type="entry name" value="HTH_DEOR_2"/>
    <property type="match status" value="1"/>
</dbReference>
<dbReference type="SUPFAM" id="SSF46785">
    <property type="entry name" value="Winged helix' DNA-binding domain"/>
    <property type="match status" value="1"/>
</dbReference>
<evidence type="ECO:0000313" key="5">
    <source>
        <dbReference type="Proteomes" id="UP000184251"/>
    </source>
</evidence>
<accession>A0A1M4VK96</accession>
<dbReference type="InterPro" id="IPR036388">
    <property type="entry name" value="WH-like_DNA-bd_sf"/>
</dbReference>
<dbReference type="SMART" id="SM01134">
    <property type="entry name" value="DeoRC"/>
    <property type="match status" value="1"/>
</dbReference>
<dbReference type="Pfam" id="PF08220">
    <property type="entry name" value="HTH_DeoR"/>
    <property type="match status" value="1"/>
</dbReference>
<dbReference type="InterPro" id="IPR014036">
    <property type="entry name" value="DeoR-like_C"/>
</dbReference>
<dbReference type="PANTHER" id="PTHR30363:SF51">
    <property type="entry name" value="HTH-TYPE TRANSCRIPTIONAL REPRESSOR GLCR"/>
    <property type="match status" value="1"/>
</dbReference>
<sequence length="254" mass="28541">MFAQERLDKIYQRICQDGKVFVKKLSEEYKISEDAIRKDLKVLEKQGVIQRTYGGAILKKQLVSFSTVNDRKDPAVRPVKKIIAQKAFDALKKKETIILDISTTNMVLAELIRDSGLELTVISNSVDILYILSKSKSVTLISPGGMFFPDAGGFVGSETIDSIKKYNVQKVFIGSCGIDLETGSLTTFNVEDGNTKRAFINAAREVFLVMENKKFFHEGIYKFAELSQIDTVITEDLPSKTIQNRLKKSKIKIL</sequence>
<evidence type="ECO:0000256" key="2">
    <source>
        <dbReference type="ARBA" id="ARBA00023163"/>
    </source>
</evidence>
<organism evidence="4 5">
    <name type="scientific">Alkalibacter saccharofermentans DSM 14828</name>
    <dbReference type="NCBI Taxonomy" id="1120975"/>
    <lineage>
        <taxon>Bacteria</taxon>
        <taxon>Bacillati</taxon>
        <taxon>Bacillota</taxon>
        <taxon>Clostridia</taxon>
        <taxon>Eubacteriales</taxon>
        <taxon>Eubacteriaceae</taxon>
        <taxon>Alkalibacter</taxon>
    </lineage>
</organism>
<keyword evidence="2" id="KW-0804">Transcription</keyword>
<evidence type="ECO:0000259" key="3">
    <source>
        <dbReference type="PROSITE" id="PS51000"/>
    </source>
</evidence>
<dbReference type="STRING" id="1120975.SAMN02746064_01021"/>
<dbReference type="EMBL" id="FQTU01000005">
    <property type="protein sequence ID" value="SHE69307.1"/>
    <property type="molecule type" value="Genomic_DNA"/>
</dbReference>
<dbReference type="SMART" id="SM00420">
    <property type="entry name" value="HTH_DEOR"/>
    <property type="match status" value="1"/>
</dbReference>
<evidence type="ECO:0000313" key="4">
    <source>
        <dbReference type="EMBL" id="SHE69307.1"/>
    </source>
</evidence>
<dbReference type="OrthoDB" id="9797223at2"/>
<keyword evidence="5" id="KW-1185">Reference proteome</keyword>
<gene>
    <name evidence="4" type="ORF">SAMN02746064_01021</name>
</gene>
<dbReference type="AlphaFoldDB" id="A0A1M4VK96"/>
<dbReference type="InterPro" id="IPR036390">
    <property type="entry name" value="WH_DNA-bd_sf"/>
</dbReference>
<reference evidence="4 5" key="1">
    <citation type="submission" date="2016-11" db="EMBL/GenBank/DDBJ databases">
        <authorList>
            <person name="Jaros S."/>
            <person name="Januszkiewicz K."/>
            <person name="Wedrychowicz H."/>
        </authorList>
    </citation>
    <scope>NUCLEOTIDE SEQUENCE [LARGE SCALE GENOMIC DNA]</scope>
    <source>
        <strain evidence="4 5">DSM 14828</strain>
    </source>
</reference>
<dbReference type="Pfam" id="PF00455">
    <property type="entry name" value="DeoRC"/>
    <property type="match status" value="1"/>
</dbReference>
<dbReference type="RefSeq" id="WP_073270007.1">
    <property type="nucleotide sequence ID" value="NZ_FQTU01000005.1"/>
</dbReference>
<dbReference type="InterPro" id="IPR050313">
    <property type="entry name" value="Carb_Metab_HTH_regulators"/>
</dbReference>
<dbReference type="InterPro" id="IPR037171">
    <property type="entry name" value="NagB/RpiA_transferase-like"/>
</dbReference>
<dbReference type="Proteomes" id="UP000184251">
    <property type="component" value="Unassembled WGS sequence"/>
</dbReference>
<feature type="domain" description="HTH deoR-type" evidence="3">
    <location>
        <begin position="3"/>
        <end position="58"/>
    </location>
</feature>
<name>A0A1M4VK96_9FIRM</name>
<dbReference type="Gene3D" id="1.10.10.10">
    <property type="entry name" value="Winged helix-like DNA-binding domain superfamily/Winged helix DNA-binding domain"/>
    <property type="match status" value="1"/>
</dbReference>
<dbReference type="InterPro" id="IPR001034">
    <property type="entry name" value="DeoR_HTH"/>
</dbReference>
<evidence type="ECO:0000256" key="1">
    <source>
        <dbReference type="ARBA" id="ARBA00023015"/>
    </source>
</evidence>
<proteinExistence type="predicted"/>